<organism evidence="2 3">
    <name type="scientific">Deinococcus caeni</name>
    <dbReference type="NCBI Taxonomy" id="569127"/>
    <lineage>
        <taxon>Bacteria</taxon>
        <taxon>Thermotogati</taxon>
        <taxon>Deinococcota</taxon>
        <taxon>Deinococci</taxon>
        <taxon>Deinococcales</taxon>
        <taxon>Deinococcaceae</taxon>
        <taxon>Deinococcus</taxon>
    </lineage>
</organism>
<name>A0ABP9U956_9DEIO</name>
<keyword evidence="3" id="KW-1185">Reference proteome</keyword>
<accession>A0ABP9U956</accession>
<feature type="compositionally biased region" description="Low complexity" evidence="1">
    <location>
        <begin position="48"/>
        <end position="63"/>
    </location>
</feature>
<evidence type="ECO:0000313" key="2">
    <source>
        <dbReference type="EMBL" id="GAA5438728.1"/>
    </source>
</evidence>
<feature type="compositionally biased region" description="Low complexity" evidence="1">
    <location>
        <begin position="109"/>
        <end position="120"/>
    </location>
</feature>
<reference evidence="2 3" key="1">
    <citation type="submission" date="2024-02" db="EMBL/GenBank/DDBJ databases">
        <title>Deinococcus caeni NBRC 101312.</title>
        <authorList>
            <person name="Ichikawa N."/>
            <person name="Katano-Makiyama Y."/>
            <person name="Hidaka K."/>
        </authorList>
    </citation>
    <scope>NUCLEOTIDE SEQUENCE [LARGE SCALE GENOMIC DNA]</scope>
    <source>
        <strain evidence="2 3">NBRC 101312</strain>
    </source>
</reference>
<feature type="region of interest" description="Disordered" evidence="1">
    <location>
        <begin position="764"/>
        <end position="785"/>
    </location>
</feature>
<sequence>MFETPQVPVRKKPKAQAAAPTQARTPASSAKTRVGAGSPKGSHKAVDSKASGSKASGSKASGNKGAGGSRTAKAATTRPGRTSVTHPAPRPATPQRPSLNPNSLKGRPARPTAAAPPREAGGVMGFFRKQLTGLHASAAKNLPGLLEGAKKVVSGAAGFVKNPVKGVANGIAAAGKFAGAKVTQFRKWYATPEGKAKFWKGVALTAVAAATVATGGALTAPALALAAGISAGGGIAAQVVENKVFNAAAKAKAQKDKKYKFKERATFQGVTARSIAVDAIVGSVGGPVFKFAGKAVVGAGRALGKGLTPAARGLAHLAQGAVKGSGKAAATLAGRVLPAGAKTVLKNAGRLAQKYLTRPVARAATNVKNAVTTGVSNAAAKAGSAARKVRVMTTRRARQAHAYLKAQTPTLRKLASKGAGAITGTVRKGVQGLRTLDRNLLTGLRNHVRQSSVLKAARKLRDAVDGAGSTLSRRLTNARVKTADRVDAWKASLGGKISQTSVARHARHLKETTVQRLDDLIARNPDGHVAKAIVEFRASGTAIRTHLNKVWTDASHDLNKDLSRLLGRHGSVQADFKVLAEQGAPLTYQAEVAHARALAEKRLRDKVTQDTEAALLARRSGNSAAISDQMRQSIKRDAQLRADQEVTKAADLLTRQAETFVARHPSTGLQTLAMKTEALNASKKAMERYFGKNAADKGAFERLGMALTTPARVPINERIEKYDKVIQALRSTTPLASMVAVGSEAVDEVLSKAAESAIAAPVKAKAKELKGEKDEKPKKKATEEEASGLLKVAEDILKEVFPSLNPDEILDDTAKQLNMKAND</sequence>
<comment type="caution">
    <text evidence="2">The sequence shown here is derived from an EMBL/GenBank/DDBJ whole genome shotgun (WGS) entry which is preliminary data.</text>
</comment>
<evidence type="ECO:0000313" key="3">
    <source>
        <dbReference type="Proteomes" id="UP001423409"/>
    </source>
</evidence>
<evidence type="ECO:0000256" key="1">
    <source>
        <dbReference type="SAM" id="MobiDB-lite"/>
    </source>
</evidence>
<protein>
    <submittedName>
        <fullName evidence="2">Uncharacterized protein</fullName>
    </submittedName>
</protein>
<feature type="compositionally biased region" description="Low complexity" evidence="1">
    <location>
        <begin position="15"/>
        <end position="30"/>
    </location>
</feature>
<dbReference type="Proteomes" id="UP001423409">
    <property type="component" value="Unassembled WGS sequence"/>
</dbReference>
<dbReference type="EMBL" id="BAABQU010000002">
    <property type="protein sequence ID" value="GAA5438728.1"/>
    <property type="molecule type" value="Genomic_DNA"/>
</dbReference>
<gene>
    <name evidence="2" type="ORF">Dcae01_00220</name>
</gene>
<feature type="compositionally biased region" description="Basic and acidic residues" evidence="1">
    <location>
        <begin position="765"/>
        <end position="783"/>
    </location>
</feature>
<proteinExistence type="predicted"/>
<dbReference type="RefSeq" id="WP_345440725.1">
    <property type="nucleotide sequence ID" value="NZ_BAABQU010000002.1"/>
</dbReference>
<feature type="region of interest" description="Disordered" evidence="1">
    <location>
        <begin position="1"/>
        <end position="120"/>
    </location>
</feature>